<dbReference type="InterPro" id="IPR028925">
    <property type="entry name" value="RRM_DME"/>
</dbReference>
<evidence type="ECO:0000313" key="13">
    <source>
        <dbReference type="RefSeq" id="XP_011088843.1"/>
    </source>
</evidence>
<dbReference type="GO" id="GO:0035514">
    <property type="term" value="F:DNA demethylase activity"/>
    <property type="evidence" value="ECO:0007669"/>
    <property type="project" value="InterPro"/>
</dbReference>
<dbReference type="Pfam" id="PF15628">
    <property type="entry name" value="RRM_DME"/>
    <property type="match status" value="1"/>
</dbReference>
<dbReference type="InterPro" id="IPR044811">
    <property type="entry name" value="DME/ROS1"/>
</dbReference>
<gene>
    <name evidence="12 13" type="primary">LOC105169980</name>
</gene>
<evidence type="ECO:0000256" key="3">
    <source>
        <dbReference type="ARBA" id="ARBA00005646"/>
    </source>
</evidence>
<keyword evidence="4" id="KW-0479">Metal-binding</keyword>
<feature type="region of interest" description="Disordered" evidence="9">
    <location>
        <begin position="159"/>
        <end position="255"/>
    </location>
</feature>
<evidence type="ECO:0000256" key="4">
    <source>
        <dbReference type="ARBA" id="ARBA00022723"/>
    </source>
</evidence>
<dbReference type="RefSeq" id="XP_011088843.1">
    <property type="nucleotide sequence ID" value="XM_011090541.2"/>
</dbReference>
<proteinExistence type="inferred from homology"/>
<dbReference type="PANTHER" id="PTHR46213">
    <property type="entry name" value="TRANSCRIPTIONAL ACTIVATOR DEMETER"/>
    <property type="match status" value="1"/>
</dbReference>
<evidence type="ECO:0000256" key="6">
    <source>
        <dbReference type="ARBA" id="ARBA00023014"/>
    </source>
</evidence>
<dbReference type="Gene3D" id="1.10.340.30">
    <property type="entry name" value="Hypothetical protein, domain 2"/>
    <property type="match status" value="1"/>
</dbReference>
<feature type="region of interest" description="Disordered" evidence="9">
    <location>
        <begin position="21"/>
        <end position="48"/>
    </location>
</feature>
<dbReference type="GO" id="GO:0019104">
    <property type="term" value="F:DNA N-glycosylase activity"/>
    <property type="evidence" value="ECO:0007669"/>
    <property type="project" value="InterPro"/>
</dbReference>
<keyword evidence="8" id="KW-0539">Nucleus</keyword>
<dbReference type="GO" id="GO:0046872">
    <property type="term" value="F:metal ion binding"/>
    <property type="evidence" value="ECO:0007669"/>
    <property type="project" value="UniProtKB-KW"/>
</dbReference>
<comment type="similarity">
    <text evidence="3">Belongs to the DNA glycosylase family. DEMETER subfamily.</text>
</comment>
<dbReference type="Proteomes" id="UP000504604">
    <property type="component" value="Linkage group LG9"/>
</dbReference>
<feature type="region of interest" description="Disordered" evidence="9">
    <location>
        <begin position="850"/>
        <end position="875"/>
    </location>
</feature>
<evidence type="ECO:0000256" key="7">
    <source>
        <dbReference type="ARBA" id="ARBA00023125"/>
    </source>
</evidence>
<reference evidence="12" key="1">
    <citation type="submission" date="2022-04" db="UniProtKB">
        <authorList>
            <consortium name="RefSeq"/>
        </authorList>
    </citation>
    <scope>IDENTIFICATION</scope>
</reference>
<feature type="compositionally biased region" description="Polar residues" evidence="9">
    <location>
        <begin position="389"/>
        <end position="399"/>
    </location>
</feature>
<evidence type="ECO:0000313" key="11">
    <source>
        <dbReference type="Proteomes" id="UP000504604"/>
    </source>
</evidence>
<comment type="subcellular location">
    <subcellularLocation>
        <location evidence="2">Nucleus</location>
    </subcellularLocation>
</comment>
<dbReference type="SMART" id="SM00478">
    <property type="entry name" value="ENDO3c"/>
    <property type="match status" value="1"/>
</dbReference>
<dbReference type="OrthoDB" id="5607at2759"/>
<name>A0A6I9TV67_SESIN</name>
<dbReference type="PANTHER" id="PTHR46213:SF13">
    <property type="entry name" value="DEMETER-LIKE PROTEIN 2-RELATED"/>
    <property type="match status" value="1"/>
</dbReference>
<dbReference type="GO" id="GO:0003677">
    <property type="term" value="F:DNA binding"/>
    <property type="evidence" value="ECO:0007669"/>
    <property type="project" value="UniProtKB-KW"/>
</dbReference>
<feature type="compositionally biased region" description="Basic residues" evidence="9">
    <location>
        <begin position="203"/>
        <end position="215"/>
    </location>
</feature>
<keyword evidence="5" id="KW-0408">Iron</keyword>
<dbReference type="SMART" id="SM00525">
    <property type="entry name" value="FES"/>
    <property type="match status" value="1"/>
</dbReference>
<dbReference type="GO" id="GO:0006284">
    <property type="term" value="P:base-excision repair"/>
    <property type="evidence" value="ECO:0007669"/>
    <property type="project" value="InterPro"/>
</dbReference>
<keyword evidence="7" id="KW-0238">DNA-binding</keyword>
<evidence type="ECO:0000256" key="5">
    <source>
        <dbReference type="ARBA" id="ARBA00023004"/>
    </source>
</evidence>
<evidence type="ECO:0000259" key="10">
    <source>
        <dbReference type="SMART" id="SM00478"/>
    </source>
</evidence>
<dbReference type="Gene3D" id="1.10.1670.10">
    <property type="entry name" value="Helix-hairpin-Helix base-excision DNA repair enzymes (C-terminal)"/>
    <property type="match status" value="1"/>
</dbReference>
<feature type="region of interest" description="Disordered" evidence="9">
    <location>
        <begin position="364"/>
        <end position="420"/>
    </location>
</feature>
<protein>
    <submittedName>
        <fullName evidence="12">protein ROS1 isoform X1</fullName>
    </submittedName>
</protein>
<comment type="cofactor">
    <cofactor evidence="1">
        <name>[4Fe-4S] cluster</name>
        <dbReference type="ChEBI" id="CHEBI:49883"/>
    </cofactor>
</comment>
<dbReference type="CDD" id="cd00056">
    <property type="entry name" value="ENDO3c"/>
    <property type="match status" value="1"/>
</dbReference>
<feature type="compositionally biased region" description="Basic and acidic residues" evidence="9">
    <location>
        <begin position="240"/>
        <end position="255"/>
    </location>
</feature>
<accession>A0A6I9TV67</accession>
<keyword evidence="6" id="KW-0411">Iron-sulfur</keyword>
<keyword evidence="11" id="KW-1185">Reference proteome</keyword>
<dbReference type="KEGG" id="sind:105169980"/>
<dbReference type="GO" id="GO:0141166">
    <property type="term" value="P:chromosomal 5-methylcytosine DNA demethylation pathway"/>
    <property type="evidence" value="ECO:0007669"/>
    <property type="project" value="InterPro"/>
</dbReference>
<dbReference type="InterPro" id="IPR003265">
    <property type="entry name" value="HhH-GPD_domain"/>
</dbReference>
<dbReference type="SUPFAM" id="SSF48150">
    <property type="entry name" value="DNA-glycosylase"/>
    <property type="match status" value="1"/>
</dbReference>
<feature type="compositionally biased region" description="Basic residues" evidence="9">
    <location>
        <begin position="400"/>
        <end position="413"/>
    </location>
</feature>
<dbReference type="GeneID" id="105169980"/>
<evidence type="ECO:0000256" key="2">
    <source>
        <dbReference type="ARBA" id="ARBA00004123"/>
    </source>
</evidence>
<dbReference type="GO" id="GO:0051539">
    <property type="term" value="F:4 iron, 4 sulfur cluster binding"/>
    <property type="evidence" value="ECO:0007669"/>
    <property type="project" value="InterPro"/>
</dbReference>
<feature type="compositionally biased region" description="Polar residues" evidence="9">
    <location>
        <begin position="364"/>
        <end position="374"/>
    </location>
</feature>
<dbReference type="GO" id="GO:0005634">
    <property type="term" value="C:nucleus"/>
    <property type="evidence" value="ECO:0007669"/>
    <property type="project" value="UniProtKB-SubCell"/>
</dbReference>
<sequence>MELESSMAGELKEKGAWVPLTPVKPVPARHDEINSSASDKGVNHDVGSVENPQLSQIWGELGKESGNCGFEFGNSGRVCLGRDQEVAENCDGSVSNVGAVEGVKTAEDCSGGVARKSGFAVFGDPGSSFESLGLHGKPDGIIGGTSDNRSRQNTIDVDVSSAWKKSDHNSQCKFGPDSTKASNMPKNQTPKKRSNKGIDSNKKPRKRARMIRHRPKVFDESKPIKPSTPKPRTPKRTKYVKKDSRKTPVDPSKDVDREVVGNYSKLSCRQKLEFSTENCAVNQNSEVCDEIKITTGVEPQPCCRSRFSYLKVYRRIFRPNECLKNSRKLGPNCPNMFKKARMRRKRVTVFDKLTRLVSMIPTSRKQRSAASNGPFNFYPGVKDRKNKSRTLSQRWTSWTLRKRRTPRTSSRRQKSTEKMTREAIKHPRFDKCTLNSTWMVNLKRKRSKASTRIRDLSSFVNDLSKIQVSEAFLRMASSIRTQGSAKFAACMAVQGEGPQSLAIEQQELPQDNLVSCNESIQISPTEFADCVLGVEIDIPNHSLEMDILNYQVVEGHSVVAKSMKEMVSFSDKLLPYHKSRCNNRTFDIPPCFQPREDINFIREKYSLESDIVTPYLMGPHHEQKNVFSIRDYNVFTQALVDFATQRIESLHIDDGCNQLVVRNQIVHGALVPSKGKFDPSKRRKPLPKVDLDAETMRVWNLLMENNGTDDTEQEDDDKAKYWKKQREIFDGRVESFIARMHLIQGDRRFSPWKGSVVDSVVGVFLTQNVSDHLSSSAFMSLAARFPPPTVSEQNGLDDRSDCLIDESKEVKIAETPSGKCEELLMMENYPSSSSPPNKVGVDPNNHVGVDLEKGNETSLQTESTSRKKGKVKDKQENTINWDELRKNISHGSSRNRTYQTMDSVNWEAVRQAKVEELAKVIMERGMNNILAGRIKDFLDRMVRDHGSIDLEWLRDVPPDRAKEYLLSIPGLGLKSVECVRLLTLRQHAFPVDTNVGRILVRLGWVPLQPLPEDVQIHLLNQYPLLDTIQKYIWPRMCQLQELTLYECHYQMITFGKVFCTKRRPNCNACPMRAECRHFASEFASTRLRLEGSKGQNTAPQSSVASIQDTTELRLEGYKGQITAPESSVASIQDTMDHISPPKFTLVDGDCSEGLYNSCNCEPIVEMPLSPEPECTGTVEIDIEDLYCDSDDEIPTIKLNGEEFRKNVLTFMGEEDGISKSLVTLSPETASIPMPKLKYVGRLRTVHHVYEIPDSHPLLAGFEKREPDDPCPYLLAIWTADESTRSSQEPRKACNCKKSTTCDMSTCSGQTVQNENDQTVQGTILIPCRTANRGAFPLNGTYFQVNEVFADHESSRHPIAVPREWIWNLRRRALFCGTSVTSISRGLSLEQIEYCFRKGFICVRGINRKMGAARPLARRFHLCKTRQVDDE</sequence>
<evidence type="ECO:0000256" key="9">
    <source>
        <dbReference type="SAM" id="MobiDB-lite"/>
    </source>
</evidence>
<evidence type="ECO:0000256" key="1">
    <source>
        <dbReference type="ARBA" id="ARBA00001966"/>
    </source>
</evidence>
<feature type="compositionally biased region" description="Polar residues" evidence="9">
    <location>
        <begin position="179"/>
        <end position="188"/>
    </location>
</feature>
<dbReference type="RefSeq" id="XP_011088841.1">
    <property type="nucleotide sequence ID" value="XM_011090539.2"/>
</dbReference>
<feature type="domain" description="HhH-GPD" evidence="10">
    <location>
        <begin position="888"/>
        <end position="1037"/>
    </location>
</feature>
<evidence type="ECO:0000313" key="12">
    <source>
        <dbReference type="RefSeq" id="XP_011088841.1"/>
    </source>
</evidence>
<dbReference type="InterPro" id="IPR023170">
    <property type="entry name" value="HhH_base_excis_C"/>
</dbReference>
<organism evidence="12">
    <name type="scientific">Sesamum indicum</name>
    <name type="common">Oriental sesame</name>
    <name type="synonym">Sesamum orientale</name>
    <dbReference type="NCBI Taxonomy" id="4182"/>
    <lineage>
        <taxon>Eukaryota</taxon>
        <taxon>Viridiplantae</taxon>
        <taxon>Streptophyta</taxon>
        <taxon>Embryophyta</taxon>
        <taxon>Tracheophyta</taxon>
        <taxon>Spermatophyta</taxon>
        <taxon>Magnoliopsida</taxon>
        <taxon>eudicotyledons</taxon>
        <taxon>Gunneridae</taxon>
        <taxon>Pentapetalae</taxon>
        <taxon>asterids</taxon>
        <taxon>lamiids</taxon>
        <taxon>Lamiales</taxon>
        <taxon>Pedaliaceae</taxon>
        <taxon>Sesamum</taxon>
    </lineage>
</organism>
<evidence type="ECO:0000256" key="8">
    <source>
        <dbReference type="ARBA" id="ARBA00023242"/>
    </source>
</evidence>
<dbReference type="InterPro" id="IPR011257">
    <property type="entry name" value="DNA_glycosylase"/>
</dbReference>
<dbReference type="InterPro" id="IPR003651">
    <property type="entry name" value="Endonuclease3_FeS-loop_motif"/>
</dbReference>